<comment type="caution">
    <text evidence="2">The sequence shown here is derived from an EMBL/GenBank/DDBJ whole genome shotgun (WGS) entry which is preliminary data.</text>
</comment>
<dbReference type="Proteomes" id="UP000680865">
    <property type="component" value="Unassembled WGS sequence"/>
</dbReference>
<gene>
    <name evidence="2" type="ORF">Aco04nite_33980</name>
</gene>
<evidence type="ECO:0000313" key="3">
    <source>
        <dbReference type="Proteomes" id="UP000680865"/>
    </source>
</evidence>
<dbReference type="InterPro" id="IPR037883">
    <property type="entry name" value="Knr4/Smi1-like_sf"/>
</dbReference>
<dbReference type="Gene3D" id="3.40.1580.10">
    <property type="entry name" value="SMI1/KNR4-like"/>
    <property type="match status" value="1"/>
</dbReference>
<dbReference type="EMBL" id="BOQP01000016">
    <property type="protein sequence ID" value="GIM73171.1"/>
    <property type="molecule type" value="Genomic_DNA"/>
</dbReference>
<dbReference type="RefSeq" id="WP_212998168.1">
    <property type="nucleotide sequence ID" value="NZ_BAAATW010000007.1"/>
</dbReference>
<sequence length="178" mass="19060">MTAPGEWSGIADLLRRVPVPVPPGAGPVLGATDEQIASIAGHYESPLPDVYVRWLRFCNGTPAGPGGLYGAGTSWDGLDALRILQRHPCWATLGWIPVAGDGNGNTYILDTDAVYFVEAMDESEPAYTAAGSLPVFLRFLLEKELGETRWPFDAAYVTAADPGILSVTDSGLLPWLSW</sequence>
<organism evidence="2 3">
    <name type="scientific">Winogradskya consettensis</name>
    <dbReference type="NCBI Taxonomy" id="113560"/>
    <lineage>
        <taxon>Bacteria</taxon>
        <taxon>Bacillati</taxon>
        <taxon>Actinomycetota</taxon>
        <taxon>Actinomycetes</taxon>
        <taxon>Micromonosporales</taxon>
        <taxon>Micromonosporaceae</taxon>
        <taxon>Winogradskya</taxon>
    </lineage>
</organism>
<keyword evidence="3" id="KW-1185">Reference proteome</keyword>
<dbReference type="SUPFAM" id="SSF160631">
    <property type="entry name" value="SMI1/KNR4-like"/>
    <property type="match status" value="1"/>
</dbReference>
<accession>A0A919SJG6</accession>
<protein>
    <recommendedName>
        <fullName evidence="1">Knr4/Smi1-like domain-containing protein</fullName>
    </recommendedName>
</protein>
<evidence type="ECO:0000313" key="2">
    <source>
        <dbReference type="EMBL" id="GIM73171.1"/>
    </source>
</evidence>
<proteinExistence type="predicted"/>
<dbReference type="InterPro" id="IPR018958">
    <property type="entry name" value="Knr4/Smi1-like_dom"/>
</dbReference>
<feature type="domain" description="Knr4/Smi1-like" evidence="1">
    <location>
        <begin position="30"/>
        <end position="142"/>
    </location>
</feature>
<dbReference type="Pfam" id="PF09346">
    <property type="entry name" value="SMI1_KNR4"/>
    <property type="match status" value="1"/>
</dbReference>
<dbReference type="AlphaFoldDB" id="A0A919SJG6"/>
<reference evidence="2" key="1">
    <citation type="submission" date="2021-03" db="EMBL/GenBank/DDBJ databases">
        <title>Whole genome shotgun sequence of Actinoplanes consettensis NBRC 14913.</title>
        <authorList>
            <person name="Komaki H."/>
            <person name="Tamura T."/>
        </authorList>
    </citation>
    <scope>NUCLEOTIDE SEQUENCE</scope>
    <source>
        <strain evidence="2">NBRC 14913</strain>
    </source>
</reference>
<dbReference type="SMART" id="SM00860">
    <property type="entry name" value="SMI1_KNR4"/>
    <property type="match status" value="1"/>
</dbReference>
<evidence type="ECO:0000259" key="1">
    <source>
        <dbReference type="SMART" id="SM00860"/>
    </source>
</evidence>
<name>A0A919SJG6_9ACTN</name>